<evidence type="ECO:0000313" key="4">
    <source>
        <dbReference type="Proteomes" id="UP001302812"/>
    </source>
</evidence>
<dbReference type="AlphaFoldDB" id="A0AAN6TDZ7"/>
<feature type="signal peptide" evidence="1">
    <location>
        <begin position="1"/>
        <end position="15"/>
    </location>
</feature>
<accession>A0AAN6TDZ7</accession>
<gene>
    <name evidence="3" type="ORF">N656DRAFT_836743</name>
</gene>
<dbReference type="PROSITE" id="PS50280">
    <property type="entry name" value="SET"/>
    <property type="match status" value="1"/>
</dbReference>
<protein>
    <submittedName>
        <fullName evidence="3">SET domain-containing protein</fullName>
    </submittedName>
</protein>
<dbReference type="SUPFAM" id="SSF82199">
    <property type="entry name" value="SET domain"/>
    <property type="match status" value="1"/>
</dbReference>
<reference evidence="3" key="2">
    <citation type="submission" date="2023-05" db="EMBL/GenBank/DDBJ databases">
        <authorList>
            <consortium name="Lawrence Berkeley National Laboratory"/>
            <person name="Steindorff A."/>
            <person name="Hensen N."/>
            <person name="Bonometti L."/>
            <person name="Westerberg I."/>
            <person name="Brannstrom I.O."/>
            <person name="Guillou S."/>
            <person name="Cros-Aarteil S."/>
            <person name="Calhoun S."/>
            <person name="Haridas S."/>
            <person name="Kuo A."/>
            <person name="Mondo S."/>
            <person name="Pangilinan J."/>
            <person name="Riley R."/>
            <person name="Labutti K."/>
            <person name="Andreopoulos B."/>
            <person name="Lipzen A."/>
            <person name="Chen C."/>
            <person name="Yanf M."/>
            <person name="Daum C."/>
            <person name="Ng V."/>
            <person name="Clum A."/>
            <person name="Ohm R."/>
            <person name="Martin F."/>
            <person name="Silar P."/>
            <person name="Natvig D."/>
            <person name="Lalanne C."/>
            <person name="Gautier V."/>
            <person name="Ament-Velasquez S.L."/>
            <person name="Kruys A."/>
            <person name="Hutchinson M.I."/>
            <person name="Powell A.J."/>
            <person name="Barry K."/>
            <person name="Miller A.N."/>
            <person name="Grigoriev I.V."/>
            <person name="Debuchy R."/>
            <person name="Gladieux P."/>
            <person name="Thoren M.H."/>
            <person name="Johannesson H."/>
        </authorList>
    </citation>
    <scope>NUCLEOTIDE SEQUENCE</scope>
    <source>
        <strain evidence="3">CBS 508.74</strain>
    </source>
</reference>
<evidence type="ECO:0000256" key="1">
    <source>
        <dbReference type="SAM" id="SignalP"/>
    </source>
</evidence>
<dbReference type="InterPro" id="IPR001214">
    <property type="entry name" value="SET_dom"/>
</dbReference>
<sequence length="403" mass="44401">MRAVLFVMLAERACAALSLPNLCLWRPPPPQLGNQAASGQPPSRWDSTGRCADHFCIYANHGFAGGRGMVTITTNSNLKRLKKMFDDPNAHGSSLTAPPPFHLAEIKGKGLGLVANTTLRRGDRLMQVPPAVLIHRSFLEELPAHAQIPLLEAAVTQLPAPLQQAFLSQMSHSDPNHEQHEYHSLAHKISAILATNSFQLDLGGGGGLGGQHYANYPHASRFNHDCRPNVVFHLDPRTLAHTTTVVRDVQPGEELAISYLDSLEPRAARQARAQQVWGFKCSCAQCMLGEKEAAKSDRRVQEILQIERKLEDISSKGVNGELLERLVRLYQEESLDAKVAGAYTLVALNYNMLGDAKKAGKYAKLAHEAVVMERGETAGDAEAMRVLAENPKGHFTWRRRLQR</sequence>
<dbReference type="Proteomes" id="UP001302812">
    <property type="component" value="Unassembled WGS sequence"/>
</dbReference>
<dbReference type="GeneID" id="89942921"/>
<dbReference type="CDD" id="cd20071">
    <property type="entry name" value="SET_SMYD"/>
    <property type="match status" value="1"/>
</dbReference>
<dbReference type="PANTHER" id="PTHR47332">
    <property type="entry name" value="SET DOMAIN-CONTAINING PROTEIN 5"/>
    <property type="match status" value="1"/>
</dbReference>
<keyword evidence="4" id="KW-1185">Reference proteome</keyword>
<keyword evidence="1" id="KW-0732">Signal</keyword>
<dbReference type="InterPro" id="IPR046341">
    <property type="entry name" value="SET_dom_sf"/>
</dbReference>
<dbReference type="PANTHER" id="PTHR47332:SF6">
    <property type="entry name" value="SET DOMAIN-CONTAINING PROTEIN"/>
    <property type="match status" value="1"/>
</dbReference>
<comment type="caution">
    <text evidence="3">The sequence shown here is derived from an EMBL/GenBank/DDBJ whole genome shotgun (WGS) entry which is preliminary data.</text>
</comment>
<evidence type="ECO:0000313" key="3">
    <source>
        <dbReference type="EMBL" id="KAK4112667.1"/>
    </source>
</evidence>
<dbReference type="RefSeq" id="XP_064670237.1">
    <property type="nucleotide sequence ID" value="XM_064818795.1"/>
</dbReference>
<feature type="domain" description="SET" evidence="2">
    <location>
        <begin position="99"/>
        <end position="260"/>
    </location>
</feature>
<name>A0AAN6TDZ7_9PEZI</name>
<dbReference type="Pfam" id="PF00856">
    <property type="entry name" value="SET"/>
    <property type="match status" value="1"/>
</dbReference>
<reference evidence="3" key="1">
    <citation type="journal article" date="2023" name="Mol. Phylogenet. Evol.">
        <title>Genome-scale phylogeny and comparative genomics of the fungal order Sordariales.</title>
        <authorList>
            <person name="Hensen N."/>
            <person name="Bonometti L."/>
            <person name="Westerberg I."/>
            <person name="Brannstrom I.O."/>
            <person name="Guillou S."/>
            <person name="Cros-Aarteil S."/>
            <person name="Calhoun S."/>
            <person name="Haridas S."/>
            <person name="Kuo A."/>
            <person name="Mondo S."/>
            <person name="Pangilinan J."/>
            <person name="Riley R."/>
            <person name="LaButti K."/>
            <person name="Andreopoulos B."/>
            <person name="Lipzen A."/>
            <person name="Chen C."/>
            <person name="Yan M."/>
            <person name="Daum C."/>
            <person name="Ng V."/>
            <person name="Clum A."/>
            <person name="Steindorff A."/>
            <person name="Ohm R.A."/>
            <person name="Martin F."/>
            <person name="Silar P."/>
            <person name="Natvig D.O."/>
            <person name="Lalanne C."/>
            <person name="Gautier V."/>
            <person name="Ament-Velasquez S.L."/>
            <person name="Kruys A."/>
            <person name="Hutchinson M.I."/>
            <person name="Powell A.J."/>
            <person name="Barry K."/>
            <person name="Miller A.N."/>
            <person name="Grigoriev I.V."/>
            <person name="Debuchy R."/>
            <person name="Gladieux P."/>
            <person name="Hiltunen Thoren M."/>
            <person name="Johannesson H."/>
        </authorList>
    </citation>
    <scope>NUCLEOTIDE SEQUENCE</scope>
    <source>
        <strain evidence="3">CBS 508.74</strain>
    </source>
</reference>
<dbReference type="Gene3D" id="2.170.270.10">
    <property type="entry name" value="SET domain"/>
    <property type="match status" value="1"/>
</dbReference>
<evidence type="ECO:0000259" key="2">
    <source>
        <dbReference type="PROSITE" id="PS50280"/>
    </source>
</evidence>
<feature type="chain" id="PRO_5043023749" evidence="1">
    <location>
        <begin position="16"/>
        <end position="403"/>
    </location>
</feature>
<dbReference type="EMBL" id="MU853341">
    <property type="protein sequence ID" value="KAK4112667.1"/>
    <property type="molecule type" value="Genomic_DNA"/>
</dbReference>
<dbReference type="InterPro" id="IPR053185">
    <property type="entry name" value="SET_domain_protein"/>
</dbReference>
<dbReference type="SMART" id="SM00317">
    <property type="entry name" value="SET"/>
    <property type="match status" value="1"/>
</dbReference>
<organism evidence="3 4">
    <name type="scientific">Canariomyces notabilis</name>
    <dbReference type="NCBI Taxonomy" id="2074819"/>
    <lineage>
        <taxon>Eukaryota</taxon>
        <taxon>Fungi</taxon>
        <taxon>Dikarya</taxon>
        <taxon>Ascomycota</taxon>
        <taxon>Pezizomycotina</taxon>
        <taxon>Sordariomycetes</taxon>
        <taxon>Sordariomycetidae</taxon>
        <taxon>Sordariales</taxon>
        <taxon>Chaetomiaceae</taxon>
        <taxon>Canariomyces</taxon>
    </lineage>
</organism>
<proteinExistence type="predicted"/>